<dbReference type="PANTHER" id="PTHR35807">
    <property type="entry name" value="TRANSCRIPTIONAL REGULATOR REDD-RELATED"/>
    <property type="match status" value="1"/>
</dbReference>
<accession>A0ABM5N4L7</accession>
<dbReference type="Pfam" id="PF14417">
    <property type="entry name" value="MEDS"/>
    <property type="match status" value="1"/>
</dbReference>
<evidence type="ECO:0000313" key="3">
    <source>
        <dbReference type="Proteomes" id="UP000002875"/>
    </source>
</evidence>
<dbReference type="SUPFAM" id="SSF48452">
    <property type="entry name" value="TPR-like"/>
    <property type="match status" value="1"/>
</dbReference>
<dbReference type="SMART" id="SM01043">
    <property type="entry name" value="BTAD"/>
    <property type="match status" value="1"/>
</dbReference>
<dbReference type="Pfam" id="PF03704">
    <property type="entry name" value="BTAD"/>
    <property type="match status" value="1"/>
</dbReference>
<organism evidence="2 3">
    <name type="scientific">Emticicia oligotrophica (strain DSM 17448 / CIP 109782 / MTCC 6937 / GPTSA100-15)</name>
    <dbReference type="NCBI Taxonomy" id="929562"/>
    <lineage>
        <taxon>Bacteria</taxon>
        <taxon>Pseudomonadati</taxon>
        <taxon>Bacteroidota</taxon>
        <taxon>Cytophagia</taxon>
        <taxon>Cytophagales</taxon>
        <taxon>Leadbetterellaceae</taxon>
        <taxon>Emticicia</taxon>
    </lineage>
</organism>
<dbReference type="InterPro" id="IPR019734">
    <property type="entry name" value="TPR_rpt"/>
</dbReference>
<dbReference type="EMBL" id="CP002961">
    <property type="protein sequence ID" value="AFK04373.1"/>
    <property type="molecule type" value="Genomic_DNA"/>
</dbReference>
<dbReference type="SMART" id="SM00028">
    <property type="entry name" value="TPR"/>
    <property type="match status" value="2"/>
</dbReference>
<feature type="domain" description="Bacterial transcriptional activator" evidence="1">
    <location>
        <begin position="334"/>
        <end position="486"/>
    </location>
</feature>
<sequence>MSLVQNHFIGYFFHEKNDLWQTVISLRSSFSEAIYITDEHTISEAKTNLNDIQIEVMSSDDIALREQVVRAKPVISSLQDKIKEFLPEQLVIFIEMTWAVRTPSGDIYLREFHEAFQVFLTQFPTTIVCLYNESILLDEQLMLSLNSHPYIYAGNEYIENPYYLPPNILQKNQIKLRFNYRLNKLIPERKAFSNQIAEVSQEDKSDYPLQKTFSSPIAQTNEGRWKIRCLGELRIRRENGELIEWNTKAGSTRKLKTLFAFLLIRGDRGASTEELADLLWPNADSTDQAVNRLYHAIRYLRLILEGEKAEKQKSAFITHQGSHYYLRLPYDSWIDLPMFQELCFKGNQHLKENNLEQVKICYESAERLYTGDLFNDIPQKYIDNNENDWLWSKRFWYREMYHKLLYSLANINRQLGNLALSIKYCDKVLAEDPSLEAAHREKLLSLAASQRFDALHRQYRIYCESLKKFNLGQPSEDMRKLYLNLSRKN</sequence>
<dbReference type="Proteomes" id="UP000002875">
    <property type="component" value="Chromosome"/>
</dbReference>
<dbReference type="InterPro" id="IPR051677">
    <property type="entry name" value="AfsR-DnrI-RedD_regulator"/>
</dbReference>
<gene>
    <name evidence="2" type="ordered locus">Emtol_3244</name>
</gene>
<reference evidence="2 3" key="1">
    <citation type="submission" date="2011-07" db="EMBL/GenBank/DDBJ databases">
        <title>The complete genome of chromosome of Emticicia oligotrophica DSM 17448.</title>
        <authorList>
            <consortium name="US DOE Joint Genome Institute (JGI-PGF)"/>
            <person name="Lucas S."/>
            <person name="Han J."/>
            <person name="Lapidus A."/>
            <person name="Bruce D."/>
            <person name="Goodwin L."/>
            <person name="Pitluck S."/>
            <person name="Peters L."/>
            <person name="Kyrpides N."/>
            <person name="Mavromatis K."/>
            <person name="Ivanova N."/>
            <person name="Ovchinnikova G."/>
            <person name="Teshima H."/>
            <person name="Detter J.C."/>
            <person name="Tapia R."/>
            <person name="Han C."/>
            <person name="Land M."/>
            <person name="Hauser L."/>
            <person name="Markowitz V."/>
            <person name="Cheng J.-F."/>
            <person name="Hugenholtz P."/>
            <person name="Woyke T."/>
            <person name="Wu D."/>
            <person name="Tindall B."/>
            <person name="Pomrenke H."/>
            <person name="Brambilla E."/>
            <person name="Klenk H.-P."/>
            <person name="Eisen J.A."/>
        </authorList>
    </citation>
    <scope>NUCLEOTIDE SEQUENCE [LARGE SCALE GENOMIC DNA]</scope>
    <source>
        <strain evidence="2 3">DSM 17448</strain>
    </source>
</reference>
<dbReference type="InterPro" id="IPR005158">
    <property type="entry name" value="BTAD"/>
</dbReference>
<dbReference type="SUPFAM" id="SSF46894">
    <property type="entry name" value="C-terminal effector domain of the bipartite response regulators"/>
    <property type="match status" value="1"/>
</dbReference>
<dbReference type="InterPro" id="IPR036388">
    <property type="entry name" value="WH-like_DNA-bd_sf"/>
</dbReference>
<dbReference type="RefSeq" id="WP_015030067.1">
    <property type="nucleotide sequence ID" value="NC_018748.1"/>
</dbReference>
<dbReference type="InterPro" id="IPR025847">
    <property type="entry name" value="MEDS_domain"/>
</dbReference>
<dbReference type="InterPro" id="IPR016032">
    <property type="entry name" value="Sig_transdc_resp-reg_C-effctor"/>
</dbReference>
<evidence type="ECO:0000259" key="1">
    <source>
        <dbReference type="SMART" id="SM01043"/>
    </source>
</evidence>
<evidence type="ECO:0000313" key="2">
    <source>
        <dbReference type="EMBL" id="AFK04373.1"/>
    </source>
</evidence>
<protein>
    <submittedName>
        <fullName evidence="2">Transcriptional regulator, SARP family</fullName>
    </submittedName>
</protein>
<proteinExistence type="predicted"/>
<dbReference type="InterPro" id="IPR011990">
    <property type="entry name" value="TPR-like_helical_dom_sf"/>
</dbReference>
<name>A0ABM5N4L7_EMTOG</name>
<dbReference type="Gene3D" id="1.10.10.10">
    <property type="entry name" value="Winged helix-like DNA-binding domain superfamily/Winged helix DNA-binding domain"/>
    <property type="match status" value="1"/>
</dbReference>
<keyword evidence="3" id="KW-1185">Reference proteome</keyword>
<dbReference type="Gene3D" id="1.25.40.10">
    <property type="entry name" value="Tetratricopeptide repeat domain"/>
    <property type="match status" value="1"/>
</dbReference>